<keyword evidence="2" id="KW-1185">Reference proteome</keyword>
<protein>
    <submittedName>
        <fullName evidence="1">Uncharacterized protein</fullName>
    </submittedName>
</protein>
<reference evidence="1" key="1">
    <citation type="submission" date="2021-03" db="EMBL/GenBank/DDBJ databases">
        <authorList>
            <consortium name="DOE Joint Genome Institute"/>
            <person name="Ahrendt S."/>
            <person name="Looney B.P."/>
            <person name="Miyauchi S."/>
            <person name="Morin E."/>
            <person name="Drula E."/>
            <person name="Courty P.E."/>
            <person name="Chicoki N."/>
            <person name="Fauchery L."/>
            <person name="Kohler A."/>
            <person name="Kuo A."/>
            <person name="Labutti K."/>
            <person name="Pangilinan J."/>
            <person name="Lipzen A."/>
            <person name="Riley R."/>
            <person name="Andreopoulos W."/>
            <person name="He G."/>
            <person name="Johnson J."/>
            <person name="Barry K.W."/>
            <person name="Grigoriev I.V."/>
            <person name="Nagy L."/>
            <person name="Hibbett D."/>
            <person name="Henrissat B."/>
            <person name="Matheny P.B."/>
            <person name="Labbe J."/>
            <person name="Martin F."/>
        </authorList>
    </citation>
    <scope>NUCLEOTIDE SEQUENCE</scope>
    <source>
        <strain evidence="1">HHB10654</strain>
    </source>
</reference>
<reference evidence="1" key="2">
    <citation type="journal article" date="2022" name="New Phytol.">
        <title>Evolutionary transition to the ectomycorrhizal habit in the genomes of a hyperdiverse lineage of mushroom-forming fungi.</title>
        <authorList>
            <person name="Looney B."/>
            <person name="Miyauchi S."/>
            <person name="Morin E."/>
            <person name="Drula E."/>
            <person name="Courty P.E."/>
            <person name="Kohler A."/>
            <person name="Kuo A."/>
            <person name="LaButti K."/>
            <person name="Pangilinan J."/>
            <person name="Lipzen A."/>
            <person name="Riley R."/>
            <person name="Andreopoulos W."/>
            <person name="He G."/>
            <person name="Johnson J."/>
            <person name="Nolan M."/>
            <person name="Tritt A."/>
            <person name="Barry K.W."/>
            <person name="Grigoriev I.V."/>
            <person name="Nagy L.G."/>
            <person name="Hibbett D."/>
            <person name="Henrissat B."/>
            <person name="Matheny P.B."/>
            <person name="Labbe J."/>
            <person name="Martin F.M."/>
        </authorList>
    </citation>
    <scope>NUCLEOTIDE SEQUENCE</scope>
    <source>
        <strain evidence="1">HHB10654</strain>
    </source>
</reference>
<proteinExistence type="predicted"/>
<evidence type="ECO:0000313" key="2">
    <source>
        <dbReference type="Proteomes" id="UP000814140"/>
    </source>
</evidence>
<evidence type="ECO:0000313" key="1">
    <source>
        <dbReference type="EMBL" id="KAI0059681.1"/>
    </source>
</evidence>
<dbReference type="EMBL" id="MU277224">
    <property type="protein sequence ID" value="KAI0059681.1"/>
    <property type="molecule type" value="Genomic_DNA"/>
</dbReference>
<sequence>MPGASMILTCRTLSLPPRPRISLLGQCPGEVMLGSRYRASATLLPMEMAYFLSGPDSKSLSWSKMCSPSQQSGLNIDTLGPLHRGVQTGSTLAYVHFTRFRRSKQSRIVRDCVKLDIVHSGSAISRLLHFLCAGHNSTFPFPFRCSPLSTSSACS</sequence>
<accession>A0ACB8SUV9</accession>
<comment type="caution">
    <text evidence="1">The sequence shown here is derived from an EMBL/GenBank/DDBJ whole genome shotgun (WGS) entry which is preliminary data.</text>
</comment>
<name>A0ACB8SUV9_9AGAM</name>
<organism evidence="1 2">
    <name type="scientific">Artomyces pyxidatus</name>
    <dbReference type="NCBI Taxonomy" id="48021"/>
    <lineage>
        <taxon>Eukaryota</taxon>
        <taxon>Fungi</taxon>
        <taxon>Dikarya</taxon>
        <taxon>Basidiomycota</taxon>
        <taxon>Agaricomycotina</taxon>
        <taxon>Agaricomycetes</taxon>
        <taxon>Russulales</taxon>
        <taxon>Auriscalpiaceae</taxon>
        <taxon>Artomyces</taxon>
    </lineage>
</organism>
<dbReference type="Proteomes" id="UP000814140">
    <property type="component" value="Unassembled WGS sequence"/>
</dbReference>
<gene>
    <name evidence="1" type="ORF">BV25DRAFT_1041936</name>
</gene>